<dbReference type="InterPro" id="IPR020568">
    <property type="entry name" value="Ribosomal_Su5_D2-typ_SF"/>
</dbReference>
<dbReference type="InterPro" id="IPR012162">
    <property type="entry name" value="PNPase"/>
</dbReference>
<dbReference type="EC" id="2.7.7.8" evidence="5"/>
<keyword evidence="4 5" id="KW-0694">RNA-binding</keyword>
<dbReference type="InterPro" id="IPR027408">
    <property type="entry name" value="PNPase/RNase_PH_dom_sf"/>
</dbReference>
<dbReference type="Pfam" id="PF00013">
    <property type="entry name" value="KH_1"/>
    <property type="match status" value="1"/>
</dbReference>
<dbReference type="GO" id="GO:0000175">
    <property type="term" value="F:3'-5'-RNA exonuclease activity"/>
    <property type="evidence" value="ECO:0007669"/>
    <property type="project" value="TreeGrafter"/>
</dbReference>
<dbReference type="CDD" id="cd04472">
    <property type="entry name" value="S1_PNPase"/>
    <property type="match status" value="1"/>
</dbReference>
<dbReference type="InterPro" id="IPR003029">
    <property type="entry name" value="S1_domain"/>
</dbReference>
<dbReference type="HAMAP" id="MF_01595">
    <property type="entry name" value="PNPase"/>
    <property type="match status" value="1"/>
</dbReference>
<dbReference type="FunFam" id="3.30.1370.10:FF:000001">
    <property type="entry name" value="Polyribonucleotide nucleotidyltransferase"/>
    <property type="match status" value="1"/>
</dbReference>
<keyword evidence="5" id="KW-0963">Cytoplasm</keyword>
<evidence type="ECO:0000256" key="4">
    <source>
        <dbReference type="ARBA" id="ARBA00022884"/>
    </source>
</evidence>
<dbReference type="GO" id="GO:0000287">
    <property type="term" value="F:magnesium ion binding"/>
    <property type="evidence" value="ECO:0007669"/>
    <property type="project" value="UniProtKB-UniRule"/>
</dbReference>
<dbReference type="InterPro" id="IPR004087">
    <property type="entry name" value="KH_dom"/>
</dbReference>
<dbReference type="GO" id="GO:0004654">
    <property type="term" value="F:polyribonucleotide nucleotidyltransferase activity"/>
    <property type="evidence" value="ECO:0007669"/>
    <property type="project" value="UniProtKB-UniRule"/>
</dbReference>
<keyword evidence="3 5" id="KW-0548">Nucleotidyltransferase</keyword>
<keyword evidence="2 5" id="KW-0808">Transferase</keyword>
<feature type="domain" description="S1 motif" evidence="7">
    <location>
        <begin position="636"/>
        <end position="704"/>
    </location>
</feature>
<evidence type="ECO:0000256" key="5">
    <source>
        <dbReference type="HAMAP-Rule" id="MF_01595"/>
    </source>
</evidence>
<dbReference type="PATRIC" id="fig|1618983.3.peg.300"/>
<evidence type="ECO:0000256" key="2">
    <source>
        <dbReference type="ARBA" id="ARBA00022679"/>
    </source>
</evidence>
<dbReference type="NCBIfam" id="TIGR03591">
    <property type="entry name" value="polynuc_phos"/>
    <property type="match status" value="1"/>
</dbReference>
<dbReference type="InterPro" id="IPR001247">
    <property type="entry name" value="ExoRNase_PH_dom1"/>
</dbReference>
<comment type="caution">
    <text evidence="8">The sequence shown here is derived from an EMBL/GenBank/DDBJ whole genome shotgun (WGS) entry which is preliminary data.</text>
</comment>
<evidence type="ECO:0000256" key="3">
    <source>
        <dbReference type="ARBA" id="ARBA00022695"/>
    </source>
</evidence>
<dbReference type="SUPFAM" id="SSF50249">
    <property type="entry name" value="Nucleic acid-binding proteins"/>
    <property type="match status" value="1"/>
</dbReference>
<dbReference type="SUPFAM" id="SSF54791">
    <property type="entry name" value="Eukaryotic type KH-domain (KH-domain type I)"/>
    <property type="match status" value="1"/>
</dbReference>
<reference evidence="8 9" key="1">
    <citation type="journal article" date="2015" name="Nature">
        <title>rRNA introns, odd ribosomes, and small enigmatic genomes across a large radiation of phyla.</title>
        <authorList>
            <person name="Brown C.T."/>
            <person name="Hug L.A."/>
            <person name="Thomas B.C."/>
            <person name="Sharon I."/>
            <person name="Castelle C.J."/>
            <person name="Singh A."/>
            <person name="Wilkins M.J."/>
            <person name="Williams K.H."/>
            <person name="Banfield J.F."/>
        </authorList>
    </citation>
    <scope>NUCLEOTIDE SEQUENCE [LARGE SCALE GENOMIC DNA]</scope>
</reference>
<keyword evidence="5" id="KW-0460">Magnesium</keyword>
<dbReference type="Gene3D" id="3.30.230.70">
    <property type="entry name" value="GHMP Kinase, N-terminal domain"/>
    <property type="match status" value="2"/>
</dbReference>
<dbReference type="SMART" id="SM00316">
    <property type="entry name" value="S1"/>
    <property type="match status" value="1"/>
</dbReference>
<dbReference type="NCBIfam" id="NF008805">
    <property type="entry name" value="PRK11824.1"/>
    <property type="match status" value="1"/>
</dbReference>
<evidence type="ECO:0000256" key="1">
    <source>
        <dbReference type="ARBA" id="ARBA00007404"/>
    </source>
</evidence>
<dbReference type="SUPFAM" id="SSF54211">
    <property type="entry name" value="Ribosomal protein S5 domain 2-like"/>
    <property type="match status" value="2"/>
</dbReference>
<comment type="catalytic activity">
    <reaction evidence="5">
        <text>RNA(n+1) + phosphate = RNA(n) + a ribonucleoside 5'-diphosphate</text>
        <dbReference type="Rhea" id="RHEA:22096"/>
        <dbReference type="Rhea" id="RHEA-COMP:14527"/>
        <dbReference type="Rhea" id="RHEA-COMP:17342"/>
        <dbReference type="ChEBI" id="CHEBI:43474"/>
        <dbReference type="ChEBI" id="CHEBI:57930"/>
        <dbReference type="ChEBI" id="CHEBI:140395"/>
        <dbReference type="EC" id="2.7.7.8"/>
    </reaction>
</comment>
<comment type="similarity">
    <text evidence="1 5">Belongs to the polyribonucleotide nucleotidyltransferase family.</text>
</comment>
<dbReference type="Proteomes" id="UP000033930">
    <property type="component" value="Unassembled WGS sequence"/>
</dbReference>
<proteinExistence type="inferred from homology"/>
<dbReference type="InterPro" id="IPR012340">
    <property type="entry name" value="NA-bd_OB-fold"/>
</dbReference>
<dbReference type="PANTHER" id="PTHR11252">
    <property type="entry name" value="POLYRIBONUCLEOTIDE NUCLEOTIDYLTRANSFERASE"/>
    <property type="match status" value="1"/>
</dbReference>
<dbReference type="FunFam" id="3.30.230.70:FF:000001">
    <property type="entry name" value="Polyribonucleotide nucleotidyltransferase"/>
    <property type="match status" value="1"/>
</dbReference>
<dbReference type="GO" id="GO:0005829">
    <property type="term" value="C:cytosol"/>
    <property type="evidence" value="ECO:0007669"/>
    <property type="project" value="TreeGrafter"/>
</dbReference>
<comment type="subcellular location">
    <subcellularLocation>
        <location evidence="5">Cytoplasm</location>
    </subcellularLocation>
</comment>
<dbReference type="PROSITE" id="PS50084">
    <property type="entry name" value="KH_TYPE_1"/>
    <property type="match status" value="1"/>
</dbReference>
<dbReference type="AlphaFoldDB" id="A0A0G0VF57"/>
<dbReference type="Pfam" id="PF00575">
    <property type="entry name" value="S1"/>
    <property type="match status" value="1"/>
</dbReference>
<dbReference type="SMART" id="SM00322">
    <property type="entry name" value="KH"/>
    <property type="match status" value="1"/>
</dbReference>
<feature type="binding site" evidence="5">
    <location>
        <position position="499"/>
    </location>
    <ligand>
        <name>Mg(2+)</name>
        <dbReference type="ChEBI" id="CHEBI:18420"/>
    </ligand>
</feature>
<dbReference type="GO" id="GO:0006402">
    <property type="term" value="P:mRNA catabolic process"/>
    <property type="evidence" value="ECO:0007669"/>
    <property type="project" value="UniProtKB-UniRule"/>
</dbReference>
<dbReference type="Pfam" id="PF01138">
    <property type="entry name" value="RNase_PH"/>
    <property type="match status" value="2"/>
</dbReference>
<evidence type="ECO:0000313" key="8">
    <source>
        <dbReference type="EMBL" id="KKR99534.1"/>
    </source>
</evidence>
<evidence type="ECO:0000259" key="7">
    <source>
        <dbReference type="PROSITE" id="PS50126"/>
    </source>
</evidence>
<dbReference type="EMBL" id="LCAW01000005">
    <property type="protein sequence ID" value="KKR99534.1"/>
    <property type="molecule type" value="Genomic_DNA"/>
</dbReference>
<protein>
    <recommendedName>
        <fullName evidence="5">Polyribonucleotide nucleotidyltransferase</fullName>
        <ecNumber evidence="5">2.7.7.8</ecNumber>
    </recommendedName>
    <alternativeName>
        <fullName evidence="5">Polynucleotide phosphorylase</fullName>
        <shortName evidence="5">PNPase</shortName>
    </alternativeName>
</protein>
<comment type="function">
    <text evidence="5">Involved in mRNA degradation. Catalyzes the phosphorolysis of single-stranded polyribonucleotides processively in the 3'- to 5'-direction.</text>
</comment>
<accession>A0A0G0VF57</accession>
<dbReference type="PANTHER" id="PTHR11252:SF0">
    <property type="entry name" value="POLYRIBONUCLEOTIDE NUCLEOTIDYLTRANSFERASE 1, MITOCHONDRIAL"/>
    <property type="match status" value="1"/>
</dbReference>
<feature type="binding site" evidence="5">
    <location>
        <position position="505"/>
    </location>
    <ligand>
        <name>Mg(2+)</name>
        <dbReference type="ChEBI" id="CHEBI:18420"/>
    </ligand>
</feature>
<dbReference type="InterPro" id="IPR036345">
    <property type="entry name" value="ExoRNase_PH_dom2_sf"/>
</dbReference>
<keyword evidence="5" id="KW-0479">Metal-binding</keyword>
<evidence type="ECO:0000313" key="9">
    <source>
        <dbReference type="Proteomes" id="UP000033930"/>
    </source>
</evidence>
<dbReference type="CDD" id="cd11363">
    <property type="entry name" value="RNase_PH_PNPase_1"/>
    <property type="match status" value="1"/>
</dbReference>
<sequence>MTQKTFTCELGDKTITIETGKLAQSANASCTVRCGDTVVLVTAVMSKDIRPDMGYFPLMVDYEEKLYAAGRIKGSRYIKREGRPTDEAVLVGRFIDRAIRPLFDESLRRDIQVIVTALAFDGENDPDILGLIGASCALHMSDIPWNGPIGALRVSQIDGEWILNPTYAQRDESIFDLDIAGTTEKIIMIEARANEAGEEIIQSAFEYGMQNMQPVIDLIEKVRSEIGKEKLDLDSLMTDKDREVKEKRGVLVQKSKSFMRPIFEEKILSGSLKNKSLIGDAKADLAKNLEEYLTSEGHEADEIAFAKNLIYNFAQDEASRMILEKGKRIDGRELTQIRDLVGEVALLPRVHGSGMFMRGTTQALSVCTLGAPGDEQTMDGMELVGQKRYMHHYNFPPFSVGEAKPLRGASRRDIGHGALAEKALDPMIPAKEDFPYAIRVVSETLDSNGSSSMASTCASTLALMDAGVPIKAPVAGIAMGLASNGDNWKVLTDLQDIEDGLGGMDFKITGSRDGITAIQMDTKTDGITMEIIKQALTQSYNARMEVLDVIEKTIPAPRAELSLFAPRIIKMQIHPDKIREVIGSGGKVINEIIATTGVQAIDIEDDGLLFITAPDAESAAKAQKRVEDITRTIEPGEEFEGTVDRLMDFGAIVSFLPGRDGLVHVSELAPWRVDKVSDIVNIGDKVKIKVIEVDPSGKTSLSMKQATGNTYTDEMKAKAQKPGEGGGRPGGDRGSRHGGGRPGGHRSDGPRPPRPPRPSIPTSFPKREE</sequence>
<evidence type="ECO:0000256" key="6">
    <source>
        <dbReference type="SAM" id="MobiDB-lite"/>
    </source>
</evidence>
<dbReference type="PIRSF" id="PIRSF005499">
    <property type="entry name" value="PNPase"/>
    <property type="match status" value="1"/>
</dbReference>
<comment type="cofactor">
    <cofactor evidence="5">
        <name>Mg(2+)</name>
        <dbReference type="ChEBI" id="CHEBI:18420"/>
    </cofactor>
</comment>
<dbReference type="Gene3D" id="2.40.50.140">
    <property type="entry name" value="Nucleic acid-binding proteins"/>
    <property type="match status" value="1"/>
</dbReference>
<dbReference type="InterPro" id="IPR036612">
    <property type="entry name" value="KH_dom_type_1_sf"/>
</dbReference>
<feature type="compositionally biased region" description="Polar residues" evidence="6">
    <location>
        <begin position="698"/>
        <end position="712"/>
    </location>
</feature>
<gene>
    <name evidence="5" type="primary">pnp</name>
    <name evidence="8" type="ORF">UU50_C0005G0041</name>
</gene>
<name>A0A0G0VF57_9BACT</name>
<dbReference type="Gene3D" id="3.30.1370.10">
    <property type="entry name" value="K Homology domain, type 1"/>
    <property type="match status" value="1"/>
</dbReference>
<organism evidence="8 9">
    <name type="scientific">Candidatus Uhrbacteria bacterium GW2011_GWC1_41_20</name>
    <dbReference type="NCBI Taxonomy" id="1618983"/>
    <lineage>
        <taxon>Bacteria</taxon>
        <taxon>Candidatus Uhriibacteriota</taxon>
    </lineage>
</organism>
<dbReference type="CDD" id="cd11364">
    <property type="entry name" value="RNase_PH_PNPase_2"/>
    <property type="match status" value="1"/>
</dbReference>
<dbReference type="PROSITE" id="PS50126">
    <property type="entry name" value="S1"/>
    <property type="match status" value="1"/>
</dbReference>
<dbReference type="GO" id="GO:0003723">
    <property type="term" value="F:RNA binding"/>
    <property type="evidence" value="ECO:0007669"/>
    <property type="project" value="UniProtKB-UniRule"/>
</dbReference>
<dbReference type="CDD" id="cd02393">
    <property type="entry name" value="KH-I_PNPase"/>
    <property type="match status" value="1"/>
</dbReference>
<dbReference type="InterPro" id="IPR004088">
    <property type="entry name" value="KH_dom_type_1"/>
</dbReference>
<dbReference type="SUPFAM" id="SSF55666">
    <property type="entry name" value="Ribonuclease PH domain 2-like"/>
    <property type="match status" value="2"/>
</dbReference>
<feature type="region of interest" description="Disordered" evidence="6">
    <location>
        <begin position="698"/>
        <end position="769"/>
    </location>
</feature>